<dbReference type="AlphaFoldDB" id="A0AAW1Q8J0"/>
<evidence type="ECO:0000313" key="2">
    <source>
        <dbReference type="EMBL" id="KAK9816657.1"/>
    </source>
</evidence>
<dbReference type="InterPro" id="IPR014729">
    <property type="entry name" value="Rossmann-like_a/b/a_fold"/>
</dbReference>
<comment type="caution">
    <text evidence="2">The sequence shown here is derived from an EMBL/GenBank/DDBJ whole genome shotgun (WGS) entry which is preliminary data.</text>
</comment>
<keyword evidence="3" id="KW-1185">Reference proteome</keyword>
<dbReference type="CDD" id="cd23659">
    <property type="entry name" value="USP_At3g01520-like"/>
    <property type="match status" value="1"/>
</dbReference>
<dbReference type="InterPro" id="IPR006016">
    <property type="entry name" value="UspA"/>
</dbReference>
<protein>
    <recommendedName>
        <fullName evidence="1">UspA domain-containing protein</fullName>
    </recommendedName>
</protein>
<accession>A0AAW1Q8J0</accession>
<dbReference type="EMBL" id="JALJOR010000005">
    <property type="protein sequence ID" value="KAK9816657.1"/>
    <property type="molecule type" value="Genomic_DNA"/>
</dbReference>
<dbReference type="PANTHER" id="PTHR31964">
    <property type="entry name" value="ADENINE NUCLEOTIDE ALPHA HYDROLASES-LIKE SUPERFAMILY PROTEIN"/>
    <property type="match status" value="1"/>
</dbReference>
<name>A0AAW1Q8J0_9CHLO</name>
<dbReference type="PANTHER" id="PTHR31964:SF113">
    <property type="entry name" value="USPA DOMAIN-CONTAINING PROTEIN"/>
    <property type="match status" value="1"/>
</dbReference>
<dbReference type="SUPFAM" id="SSF52402">
    <property type="entry name" value="Adenine nucleotide alpha hydrolases-like"/>
    <property type="match status" value="1"/>
</dbReference>
<dbReference type="Gene3D" id="3.40.50.620">
    <property type="entry name" value="HUPs"/>
    <property type="match status" value="1"/>
</dbReference>
<gene>
    <name evidence="2" type="ORF">WJX72_003354</name>
</gene>
<organism evidence="2 3">
    <name type="scientific">[Myrmecia] bisecta</name>
    <dbReference type="NCBI Taxonomy" id="41462"/>
    <lineage>
        <taxon>Eukaryota</taxon>
        <taxon>Viridiplantae</taxon>
        <taxon>Chlorophyta</taxon>
        <taxon>core chlorophytes</taxon>
        <taxon>Trebouxiophyceae</taxon>
        <taxon>Trebouxiales</taxon>
        <taxon>Trebouxiaceae</taxon>
        <taxon>Myrmecia</taxon>
    </lineage>
</organism>
<reference evidence="2 3" key="1">
    <citation type="journal article" date="2024" name="Nat. Commun.">
        <title>Phylogenomics reveals the evolutionary origins of lichenization in chlorophyte algae.</title>
        <authorList>
            <person name="Puginier C."/>
            <person name="Libourel C."/>
            <person name="Otte J."/>
            <person name="Skaloud P."/>
            <person name="Haon M."/>
            <person name="Grisel S."/>
            <person name="Petersen M."/>
            <person name="Berrin J.G."/>
            <person name="Delaux P.M."/>
            <person name="Dal Grande F."/>
            <person name="Keller J."/>
        </authorList>
    </citation>
    <scope>NUCLEOTIDE SEQUENCE [LARGE SCALE GENOMIC DNA]</scope>
    <source>
        <strain evidence="2 3">SAG 2043</strain>
    </source>
</reference>
<evidence type="ECO:0000313" key="3">
    <source>
        <dbReference type="Proteomes" id="UP001489004"/>
    </source>
</evidence>
<dbReference type="Pfam" id="PF00582">
    <property type="entry name" value="Usp"/>
    <property type="match status" value="1"/>
</dbReference>
<dbReference type="Proteomes" id="UP001489004">
    <property type="component" value="Unassembled WGS sequence"/>
</dbReference>
<sequence>MPLTKRVCVAVDDTPASGEALQWAARNIVCPQDELHLVTVVKPRGPSPNEMYLDSVSALPILYTADSDPEYDMAAVSEASPWVEPAKEDSRAAQQLVDRYAQQARQIGLQHVKSCPVAASASGQQGIGQSICKYTLDNGCDSLVVGNRGLGALSRSLLGVVGLGSVSDYCVKHVPVPVTVYNSPKMGRISPRCAPGDLPPSIGIPDYCVSA</sequence>
<evidence type="ECO:0000259" key="1">
    <source>
        <dbReference type="Pfam" id="PF00582"/>
    </source>
</evidence>
<proteinExistence type="predicted"/>
<feature type="domain" description="UspA" evidence="1">
    <location>
        <begin position="5"/>
        <end position="181"/>
    </location>
</feature>